<evidence type="ECO:0000256" key="1">
    <source>
        <dbReference type="SAM" id="Coils"/>
    </source>
</evidence>
<sequence>MSGTIDSLSRIQGLADKLKDISMPTMPDESILYQFKPELPKIEIDEKSTFAYQMQQQTNQILEKSNEQIRLLTEHNERLESNYKKLEELYKLKERELVEAKQETRKTKRMSIAMLVVAIISMLVASAAWASPLLIGGVA</sequence>
<dbReference type="EMBL" id="FQZY01000029">
    <property type="protein sequence ID" value="SHK09819.1"/>
    <property type="molecule type" value="Genomic_DNA"/>
</dbReference>
<evidence type="ECO:0000313" key="4">
    <source>
        <dbReference type="Proteomes" id="UP000184301"/>
    </source>
</evidence>
<name>A0A1M6PPG6_9FIRM</name>
<evidence type="ECO:0000256" key="2">
    <source>
        <dbReference type="SAM" id="Phobius"/>
    </source>
</evidence>
<feature type="coiled-coil region" evidence="1">
    <location>
        <begin position="62"/>
        <end position="110"/>
    </location>
</feature>
<feature type="transmembrane region" description="Helical" evidence="2">
    <location>
        <begin position="112"/>
        <end position="135"/>
    </location>
</feature>
<gene>
    <name evidence="3" type="ORF">SAMN02745243_02183</name>
</gene>
<dbReference type="STRING" id="1121950.SAMN02745243_02183"/>
<reference evidence="3 4" key="1">
    <citation type="submission" date="2016-11" db="EMBL/GenBank/DDBJ databases">
        <authorList>
            <person name="Jaros S."/>
            <person name="Januszkiewicz K."/>
            <person name="Wedrychowicz H."/>
        </authorList>
    </citation>
    <scope>NUCLEOTIDE SEQUENCE [LARGE SCALE GENOMIC DNA]</scope>
    <source>
        <strain evidence="3 4">DSM 15480</strain>
    </source>
</reference>
<organism evidence="3 4">
    <name type="scientific">Hespellia stercorisuis DSM 15480</name>
    <dbReference type="NCBI Taxonomy" id="1121950"/>
    <lineage>
        <taxon>Bacteria</taxon>
        <taxon>Bacillati</taxon>
        <taxon>Bacillota</taxon>
        <taxon>Clostridia</taxon>
        <taxon>Lachnospirales</taxon>
        <taxon>Lachnospiraceae</taxon>
        <taxon>Hespellia</taxon>
    </lineage>
</organism>
<proteinExistence type="predicted"/>
<dbReference type="AlphaFoldDB" id="A0A1M6PPG6"/>
<keyword evidence="2" id="KW-1133">Transmembrane helix</keyword>
<keyword evidence="1" id="KW-0175">Coiled coil</keyword>
<keyword evidence="2" id="KW-0472">Membrane</keyword>
<protein>
    <submittedName>
        <fullName evidence="3">Uncharacterized protein</fullName>
    </submittedName>
</protein>
<accession>A0A1M6PPG6</accession>
<keyword evidence="2" id="KW-0812">Transmembrane</keyword>
<evidence type="ECO:0000313" key="3">
    <source>
        <dbReference type="EMBL" id="SHK09819.1"/>
    </source>
</evidence>
<dbReference type="RefSeq" id="WP_073110040.1">
    <property type="nucleotide sequence ID" value="NZ_FQZY01000029.1"/>
</dbReference>
<keyword evidence="4" id="KW-1185">Reference proteome</keyword>
<dbReference type="Proteomes" id="UP000184301">
    <property type="component" value="Unassembled WGS sequence"/>
</dbReference>